<keyword evidence="2" id="KW-0472">Membrane</keyword>
<evidence type="ECO:0000313" key="4">
    <source>
        <dbReference type="Proteomes" id="UP000290407"/>
    </source>
</evidence>
<accession>A0A4Q2UNK0</accession>
<feature type="transmembrane region" description="Helical" evidence="2">
    <location>
        <begin position="40"/>
        <end position="58"/>
    </location>
</feature>
<dbReference type="Proteomes" id="UP000290407">
    <property type="component" value="Unassembled WGS sequence"/>
</dbReference>
<evidence type="ECO:0000256" key="1">
    <source>
        <dbReference type="SAM" id="MobiDB-lite"/>
    </source>
</evidence>
<feature type="region of interest" description="Disordered" evidence="1">
    <location>
        <begin position="146"/>
        <end position="171"/>
    </location>
</feature>
<dbReference type="AlphaFoldDB" id="A0A4Q2UNK0"/>
<keyword evidence="2" id="KW-1133">Transmembrane helix</keyword>
<dbReference type="RefSeq" id="WP_077920016.1">
    <property type="nucleotide sequence ID" value="NZ_SBLB01000001.1"/>
</dbReference>
<organism evidence="3 4">
    <name type="scientific">Spirosoma sordidisoli</name>
    <dbReference type="NCBI Taxonomy" id="2502893"/>
    <lineage>
        <taxon>Bacteria</taxon>
        <taxon>Pseudomonadati</taxon>
        <taxon>Bacteroidota</taxon>
        <taxon>Cytophagia</taxon>
        <taxon>Cytophagales</taxon>
        <taxon>Cytophagaceae</taxon>
        <taxon>Spirosoma</taxon>
    </lineage>
</organism>
<dbReference type="EMBL" id="SBLB01000001">
    <property type="protein sequence ID" value="RYC70906.1"/>
    <property type="molecule type" value="Genomic_DNA"/>
</dbReference>
<feature type="region of interest" description="Disordered" evidence="1">
    <location>
        <begin position="506"/>
        <end position="539"/>
    </location>
</feature>
<evidence type="ECO:0000256" key="2">
    <source>
        <dbReference type="SAM" id="Phobius"/>
    </source>
</evidence>
<name>A0A4Q2UNK0_9BACT</name>
<keyword evidence="4" id="KW-1185">Reference proteome</keyword>
<feature type="transmembrane region" description="Helical" evidence="2">
    <location>
        <begin position="15"/>
        <end position="34"/>
    </location>
</feature>
<feature type="transmembrane region" description="Helical" evidence="2">
    <location>
        <begin position="121"/>
        <end position="140"/>
    </location>
</feature>
<proteinExistence type="predicted"/>
<reference evidence="3 4" key="1">
    <citation type="submission" date="2019-01" db="EMBL/GenBank/DDBJ databases">
        <title>Spirosoma flava sp. nov., a propanil-degrading bacterium isolated from herbicide-contaminated soil.</title>
        <authorList>
            <person name="Zhang L."/>
            <person name="Jiang J.-D."/>
        </authorList>
    </citation>
    <scope>NUCLEOTIDE SEQUENCE [LARGE SCALE GENOMIC DNA]</scope>
    <source>
        <strain evidence="3 4">TY50</strain>
    </source>
</reference>
<protein>
    <recommendedName>
        <fullName evidence="5">DUF4175 family protein</fullName>
    </recommendedName>
</protein>
<feature type="compositionally biased region" description="Basic and acidic residues" evidence="1">
    <location>
        <begin position="521"/>
        <end position="530"/>
    </location>
</feature>
<comment type="caution">
    <text evidence="3">The sequence shown here is derived from an EMBL/GenBank/DDBJ whole genome shotgun (WGS) entry which is preliminary data.</text>
</comment>
<gene>
    <name evidence="3" type="ORF">EQG79_01770</name>
</gene>
<sequence>MNELQRALSSVTYRLYANALLRSLLLGVAAWLLVATLTGPSLWSFLAGLVGLGLGAWLTRLYQDKKPQAVQLIHQTVGDVEYSLPLLEKSQLNLAEQLQLERLAERVRDVQVPGVILRNSGLYAGVLLAALAVYAGYPLLRQQGSPGPGPKGFTLARQQPADRSPEPPVFRSAELQVQPPAYTRLPLRRSANLNASAIVGSELTWRVQFSTSEHVSVRLVNSRGQEIPFQASATGFVHQDRLVNSGLYALKAYWRTSHRGKTTDSLVYQSDFFRLEAQPDLAPKIEPGSKELYTFHLLKDPKTLTVTATISDDFSVSQAFIVATVARGSGENVKFREMRMPLEPRNFREAKLTKTLNLNALQFAPGDELYYYWAAFDNRQPEPNFTKSDTYFVVYKDTTKLEESELATMAVNIMPEYFRSQRQIIIDTEKLIATRKRMPDPANPTHVFKSSSNEIGFDQKALRLRYGQFLGEEFEKSIGGGDALPTDRDGDPVAGFAAIQQYMHKHDEGEGEHGGPPSGGHEGHDHDGHNHGGGPAVTDKDPVAALMEQYIHSHDDAETNTFHEQSTRSLLKMALENMWQSELHLRLYEPEKALPFERKALEFLKLSQQKARSYVKKTGFDPPPIKEKETRLTGELTNVDPTNRQSRTISQVQIAPMVADVLGYLDQPQLTAQQRFTVQQLGNALADRTLNSGLTNWSVLASLQKLTNGKPLSAAEKTSLKTRLYALSNPTKQTEAAYRSSPALERAFWRHL</sequence>
<evidence type="ECO:0008006" key="5">
    <source>
        <dbReference type="Google" id="ProtNLM"/>
    </source>
</evidence>
<evidence type="ECO:0000313" key="3">
    <source>
        <dbReference type="EMBL" id="RYC70906.1"/>
    </source>
</evidence>
<keyword evidence="2" id="KW-0812">Transmembrane</keyword>